<keyword evidence="9" id="KW-1185">Reference proteome</keyword>
<dbReference type="Ensembl" id="ENSMMDT00005009082.1">
    <property type="protein sequence ID" value="ENSMMDP00005008835.1"/>
    <property type="gene ID" value="ENSMMDG00005004849.1"/>
</dbReference>
<dbReference type="SUPFAM" id="SSF48371">
    <property type="entry name" value="ARM repeat"/>
    <property type="match status" value="1"/>
</dbReference>
<comment type="similarity">
    <text evidence="2">Belongs to the beta-catenin family.</text>
</comment>
<dbReference type="GO" id="GO:0014704">
    <property type="term" value="C:intercalated disc"/>
    <property type="evidence" value="ECO:0007669"/>
    <property type="project" value="TreeGrafter"/>
</dbReference>
<evidence type="ECO:0000256" key="4">
    <source>
        <dbReference type="ARBA" id="ARBA00022889"/>
    </source>
</evidence>
<gene>
    <name evidence="8" type="primary">pkp2</name>
</gene>
<dbReference type="AlphaFoldDB" id="A0A667WSY9"/>
<keyword evidence="4" id="KW-0130">Cell adhesion</keyword>
<evidence type="ECO:0000313" key="8">
    <source>
        <dbReference type="Ensembl" id="ENSMMDP00005008835.1"/>
    </source>
</evidence>
<dbReference type="GO" id="GO:0005886">
    <property type="term" value="C:plasma membrane"/>
    <property type="evidence" value="ECO:0007669"/>
    <property type="project" value="TreeGrafter"/>
</dbReference>
<keyword evidence="7" id="KW-0472">Membrane</keyword>
<reference evidence="8" key="2">
    <citation type="submission" date="2025-08" db="UniProtKB">
        <authorList>
            <consortium name="Ensembl"/>
        </authorList>
    </citation>
    <scope>IDENTIFICATION</scope>
</reference>
<evidence type="ECO:0000256" key="3">
    <source>
        <dbReference type="ARBA" id="ARBA00022737"/>
    </source>
</evidence>
<dbReference type="GO" id="GO:0005912">
    <property type="term" value="C:adherens junction"/>
    <property type="evidence" value="ECO:0007669"/>
    <property type="project" value="TreeGrafter"/>
</dbReference>
<feature type="transmembrane region" description="Helical" evidence="7">
    <location>
        <begin position="74"/>
        <end position="92"/>
    </location>
</feature>
<dbReference type="GO" id="GO:0005737">
    <property type="term" value="C:cytoplasm"/>
    <property type="evidence" value="ECO:0007669"/>
    <property type="project" value="TreeGrafter"/>
</dbReference>
<dbReference type="GO" id="GO:0002934">
    <property type="term" value="P:desmosome organization"/>
    <property type="evidence" value="ECO:0007669"/>
    <property type="project" value="TreeGrafter"/>
</dbReference>
<comment type="subcellular location">
    <subcellularLocation>
        <location evidence="1">Cell junction</location>
    </subcellularLocation>
</comment>
<dbReference type="GO" id="GO:0072659">
    <property type="term" value="P:protein localization to plasma membrane"/>
    <property type="evidence" value="ECO:0007669"/>
    <property type="project" value="TreeGrafter"/>
</dbReference>
<dbReference type="Proteomes" id="UP000472263">
    <property type="component" value="Chromosome 23"/>
</dbReference>
<dbReference type="Pfam" id="PF00514">
    <property type="entry name" value="Arm"/>
    <property type="match status" value="2"/>
</dbReference>
<reference evidence="8" key="1">
    <citation type="submission" date="2019-06" db="EMBL/GenBank/DDBJ databases">
        <authorList>
            <consortium name="Wellcome Sanger Institute Data Sharing"/>
        </authorList>
    </citation>
    <scope>NUCLEOTIDE SEQUENCE [LARGE SCALE GENOMIC DNA]</scope>
</reference>
<keyword evidence="5" id="KW-0965">Cell junction</keyword>
<protein>
    <submittedName>
        <fullName evidence="8">Plakophilin 2</fullName>
    </submittedName>
</protein>
<evidence type="ECO:0000256" key="2">
    <source>
        <dbReference type="ARBA" id="ARBA00005462"/>
    </source>
</evidence>
<dbReference type="PROSITE" id="PS50176">
    <property type="entry name" value="ARM_REPEAT"/>
    <property type="match status" value="1"/>
</dbReference>
<keyword evidence="7" id="KW-1133">Transmembrane helix</keyword>
<feature type="repeat" description="ARM" evidence="6">
    <location>
        <begin position="213"/>
        <end position="255"/>
    </location>
</feature>
<sequence>VAADGFKMDEVFFKSVLPAQESLVLEDTSLAMPAEENIISPTKVNSYEKSLRVHQQVQLTLARRGKRAASNGKAFVLGYLSLSVIIYLFRIGGRGFSHFFKVCSTVQPFRKTYKTERIKHSATETGAVEGIETSFKKRTLIFFNVFLWVMYFFNLCCLPLHRKLESKAPELTLERAVNLLTQDNEDTLICAASLIQNQCFNSADAKKMVFYLHGIVKLLPLLQNDNEEVQRAAAGALRNIVFQNNENKMEVKENGGVGTILDVLKSSRDVETRRQLTGLLWNLSSHDLLKEHLSREALPVLTKTVLVPSSGLSEGENPKDELLADSEVFHNATGCLRNVSSAGPDGRKAMRECENLIDSLVYYIRGTIADYKPDDKSTENCVCILHNLSYQIEAELPQKYAKEIHESRQNSAPKAKSPGCFGYRSAKITERQCPLLEEKANPHGIEWLWSAITVRMYLSLMARSLRHFTQEAAIGALQNITAGNGMVTEAIAHTIVQRENGLQQVRKMLQEGESDVKRTAVSLVKNLSRYRELHADIVKQVLPELVGMLPNNDTGSDVPTEVTASLCHILINLSQNETQHVKAILNHGALPKIINISTKDTGYGPTRAGQAACILLHSMWNHSELHGAYKKGGYRKSDFINARTTKAVNSLRD</sequence>
<evidence type="ECO:0000256" key="5">
    <source>
        <dbReference type="ARBA" id="ARBA00022949"/>
    </source>
</evidence>
<dbReference type="InterPro" id="IPR000225">
    <property type="entry name" value="Armadillo"/>
</dbReference>
<feature type="transmembrane region" description="Helical" evidence="7">
    <location>
        <begin position="140"/>
        <end position="160"/>
    </location>
</feature>
<dbReference type="GeneTree" id="ENSGT00940000158677"/>
<dbReference type="PANTHER" id="PTHR10372:SF25">
    <property type="entry name" value="PLAKOPHILIN-2"/>
    <property type="match status" value="1"/>
</dbReference>
<name>A0A667WSY9_9TELE</name>
<dbReference type="Gene3D" id="1.25.10.10">
    <property type="entry name" value="Leucine-rich Repeat Variant"/>
    <property type="match status" value="1"/>
</dbReference>
<dbReference type="InterPro" id="IPR016024">
    <property type="entry name" value="ARM-type_fold"/>
</dbReference>
<dbReference type="GO" id="GO:0098609">
    <property type="term" value="P:cell-cell adhesion"/>
    <property type="evidence" value="ECO:0007669"/>
    <property type="project" value="InterPro"/>
</dbReference>
<evidence type="ECO:0000256" key="1">
    <source>
        <dbReference type="ARBA" id="ARBA00004282"/>
    </source>
</evidence>
<evidence type="ECO:0000256" key="6">
    <source>
        <dbReference type="PROSITE-ProRule" id="PRU00259"/>
    </source>
</evidence>
<dbReference type="InterPro" id="IPR028435">
    <property type="entry name" value="Plakophilin/d_Catenin"/>
</dbReference>
<dbReference type="SMART" id="SM00185">
    <property type="entry name" value="ARM"/>
    <property type="match status" value="7"/>
</dbReference>
<keyword evidence="3" id="KW-0677">Repeat</keyword>
<evidence type="ECO:0000256" key="7">
    <source>
        <dbReference type="SAM" id="Phobius"/>
    </source>
</evidence>
<keyword evidence="7" id="KW-0812">Transmembrane</keyword>
<proteinExistence type="inferred from homology"/>
<dbReference type="GO" id="GO:0045110">
    <property type="term" value="P:intermediate filament bundle assembly"/>
    <property type="evidence" value="ECO:0007669"/>
    <property type="project" value="TreeGrafter"/>
</dbReference>
<dbReference type="PANTHER" id="PTHR10372">
    <property type="entry name" value="PLAKOPHILLIN-RELATED"/>
    <property type="match status" value="1"/>
</dbReference>
<reference evidence="8" key="3">
    <citation type="submission" date="2025-09" db="UniProtKB">
        <authorList>
            <consortium name="Ensembl"/>
        </authorList>
    </citation>
    <scope>IDENTIFICATION</scope>
</reference>
<organism evidence="8 9">
    <name type="scientific">Myripristis murdjan</name>
    <name type="common">pinecone soldierfish</name>
    <dbReference type="NCBI Taxonomy" id="586833"/>
    <lineage>
        <taxon>Eukaryota</taxon>
        <taxon>Metazoa</taxon>
        <taxon>Chordata</taxon>
        <taxon>Craniata</taxon>
        <taxon>Vertebrata</taxon>
        <taxon>Euteleostomi</taxon>
        <taxon>Actinopterygii</taxon>
        <taxon>Neopterygii</taxon>
        <taxon>Teleostei</taxon>
        <taxon>Neoteleostei</taxon>
        <taxon>Acanthomorphata</taxon>
        <taxon>Holocentriformes</taxon>
        <taxon>Holocentridae</taxon>
        <taxon>Myripristis</taxon>
    </lineage>
</organism>
<accession>A0A667WSY9</accession>
<dbReference type="GO" id="GO:0007507">
    <property type="term" value="P:heart development"/>
    <property type="evidence" value="ECO:0007669"/>
    <property type="project" value="TreeGrafter"/>
</dbReference>
<evidence type="ECO:0000313" key="9">
    <source>
        <dbReference type="Proteomes" id="UP000472263"/>
    </source>
</evidence>
<dbReference type="GO" id="GO:0005634">
    <property type="term" value="C:nucleus"/>
    <property type="evidence" value="ECO:0007669"/>
    <property type="project" value="TreeGrafter"/>
</dbReference>
<dbReference type="InterPro" id="IPR011989">
    <property type="entry name" value="ARM-like"/>
</dbReference>